<dbReference type="InterPro" id="IPR008969">
    <property type="entry name" value="CarboxyPept-like_regulatory"/>
</dbReference>
<keyword evidence="2" id="KW-1185">Reference proteome</keyword>
<dbReference type="Proteomes" id="UP000831113">
    <property type="component" value="Chromosome"/>
</dbReference>
<gene>
    <name evidence="1" type="ORF">MTX78_13080</name>
</gene>
<proteinExistence type="predicted"/>
<evidence type="ECO:0000313" key="1">
    <source>
        <dbReference type="EMBL" id="UOG73059.1"/>
    </source>
</evidence>
<evidence type="ECO:0000313" key="2">
    <source>
        <dbReference type="Proteomes" id="UP000831113"/>
    </source>
</evidence>
<organism evidence="1 2">
    <name type="scientific">Hymenobacter tibetensis</name>
    <dbReference type="NCBI Taxonomy" id="497967"/>
    <lineage>
        <taxon>Bacteria</taxon>
        <taxon>Pseudomonadati</taxon>
        <taxon>Bacteroidota</taxon>
        <taxon>Cytophagia</taxon>
        <taxon>Cytophagales</taxon>
        <taxon>Hymenobacteraceae</taxon>
        <taxon>Hymenobacter</taxon>
    </lineage>
</organism>
<dbReference type="RefSeq" id="WP_243794843.1">
    <property type="nucleotide sequence ID" value="NZ_CP094669.1"/>
</dbReference>
<sequence length="153" mass="17528">MGKILILLISLIFSNITLYSQNKTLKGRVISDQFDALPRVSITINDTTKVGETDLNGCFQIDIPISVNKLSFSTVGTELASIELTDRCNEIDIAMMLSCTCDFMTPKKVDKYRMKKFNKLPELHKEGFKKGIFKTEYACYTRYFKPNLYKNKN</sequence>
<dbReference type="EMBL" id="CP094669">
    <property type="protein sequence ID" value="UOG73059.1"/>
    <property type="molecule type" value="Genomic_DNA"/>
</dbReference>
<dbReference type="SUPFAM" id="SSF49464">
    <property type="entry name" value="Carboxypeptidase regulatory domain-like"/>
    <property type="match status" value="1"/>
</dbReference>
<accession>A0ABY4CUF2</accession>
<name>A0ABY4CUF2_9BACT</name>
<reference evidence="1 2" key="1">
    <citation type="submission" date="2022-03" db="EMBL/GenBank/DDBJ databases">
        <title>Hymenobactersp. isolated from the air.</title>
        <authorList>
            <person name="Won M."/>
            <person name="Kwon S.-W."/>
        </authorList>
    </citation>
    <scope>NUCLEOTIDE SEQUENCE [LARGE SCALE GENOMIC DNA]</scope>
    <source>
        <strain evidence="1 2">KACC 21982</strain>
    </source>
</reference>
<dbReference type="Pfam" id="PF13715">
    <property type="entry name" value="CarbopepD_reg_2"/>
    <property type="match status" value="1"/>
</dbReference>
<protein>
    <submittedName>
        <fullName evidence="1">Carboxypeptidase-like regulatory domain-containing protein</fullName>
    </submittedName>
</protein>